<feature type="compositionally biased region" description="Polar residues" evidence="1">
    <location>
        <begin position="311"/>
        <end position="372"/>
    </location>
</feature>
<feature type="region of interest" description="Disordered" evidence="1">
    <location>
        <begin position="1"/>
        <end position="237"/>
    </location>
</feature>
<gene>
    <name evidence="2" type="ORF">B0F90DRAFT_1160055</name>
</gene>
<keyword evidence="3" id="KW-1185">Reference proteome</keyword>
<protein>
    <submittedName>
        <fullName evidence="2">Uncharacterized protein</fullName>
    </submittedName>
</protein>
<feature type="compositionally biased region" description="Pro residues" evidence="1">
    <location>
        <begin position="156"/>
        <end position="175"/>
    </location>
</feature>
<evidence type="ECO:0000313" key="2">
    <source>
        <dbReference type="EMBL" id="KAI0305138.1"/>
    </source>
</evidence>
<proteinExistence type="predicted"/>
<evidence type="ECO:0000256" key="1">
    <source>
        <dbReference type="SAM" id="MobiDB-lite"/>
    </source>
</evidence>
<feature type="compositionally biased region" description="Low complexity" evidence="1">
    <location>
        <begin position="1"/>
        <end position="12"/>
    </location>
</feature>
<feature type="compositionally biased region" description="Low complexity" evidence="1">
    <location>
        <begin position="135"/>
        <end position="155"/>
    </location>
</feature>
<feature type="compositionally biased region" description="Polar residues" evidence="1">
    <location>
        <begin position="74"/>
        <end position="110"/>
    </location>
</feature>
<feature type="region of interest" description="Disordered" evidence="1">
    <location>
        <begin position="308"/>
        <end position="378"/>
    </location>
</feature>
<sequence length="436" mass="46654">MVSPTPTTSQPPVLSYAESARKAHGVKPTSQHNQKPLSNTPRQPPVPVPEQKKPGKSSPTVETVQISLADLSLRDTSTCGSNRPLLTSAGEPTTHTSSTREIVTRDTPSIGTVLPLLPSQPVPTKAVPVPNVWNQRIQQRSQARSQPRPSQSLPQSTPPHVPHASPPARDLPPAPSGSRQSDVLVSTSAQPTQNPSPSGLNGMSSTSCPSTRTTPSSRREPLPSPRAHSTVDDAENWPEVAKSQISADKSQHISNGHAVLAEAKDVAEKDTDGPFPSHPGTPRKSEKTKWIVIPPEDLQATADALNPARPYSQSRSHSQFSARNSQTQTRSTTASVSGSIQGSQAPSKVPSGRTSASHSRAHSPTSMTSSPQHLGRGRQLPMDVRNAQSLEQQQRSSQAEISMAMAIHLVNQQAPSLTSHHPCPHRLHLITLLRCK</sequence>
<dbReference type="EMBL" id="WTXG01000006">
    <property type="protein sequence ID" value="KAI0305138.1"/>
    <property type="molecule type" value="Genomic_DNA"/>
</dbReference>
<feature type="compositionally biased region" description="Low complexity" evidence="1">
    <location>
        <begin position="204"/>
        <end position="216"/>
    </location>
</feature>
<feature type="region of interest" description="Disordered" evidence="1">
    <location>
        <begin position="266"/>
        <end position="289"/>
    </location>
</feature>
<comment type="caution">
    <text evidence="2">The sequence shown here is derived from an EMBL/GenBank/DDBJ whole genome shotgun (WGS) entry which is preliminary data.</text>
</comment>
<evidence type="ECO:0000313" key="3">
    <source>
        <dbReference type="Proteomes" id="UP001203297"/>
    </source>
</evidence>
<dbReference type="Proteomes" id="UP001203297">
    <property type="component" value="Unassembled WGS sequence"/>
</dbReference>
<feature type="compositionally biased region" description="Polar residues" evidence="1">
    <location>
        <begin position="177"/>
        <end position="203"/>
    </location>
</feature>
<reference evidence="2" key="1">
    <citation type="journal article" date="2022" name="New Phytol.">
        <title>Evolutionary transition to the ectomycorrhizal habit in the genomes of a hyperdiverse lineage of mushroom-forming fungi.</title>
        <authorList>
            <person name="Looney B."/>
            <person name="Miyauchi S."/>
            <person name="Morin E."/>
            <person name="Drula E."/>
            <person name="Courty P.E."/>
            <person name="Kohler A."/>
            <person name="Kuo A."/>
            <person name="LaButti K."/>
            <person name="Pangilinan J."/>
            <person name="Lipzen A."/>
            <person name="Riley R."/>
            <person name="Andreopoulos W."/>
            <person name="He G."/>
            <person name="Johnson J."/>
            <person name="Nolan M."/>
            <person name="Tritt A."/>
            <person name="Barry K.W."/>
            <person name="Grigoriev I.V."/>
            <person name="Nagy L.G."/>
            <person name="Hibbett D."/>
            <person name="Henrissat B."/>
            <person name="Matheny P.B."/>
            <person name="Labbe J."/>
            <person name="Martin F.M."/>
        </authorList>
    </citation>
    <scope>NUCLEOTIDE SEQUENCE</scope>
    <source>
        <strain evidence="2">BPL690</strain>
    </source>
</reference>
<name>A0AAD4M8S5_9AGAM</name>
<dbReference type="AlphaFoldDB" id="A0AAD4M8S5"/>
<organism evidence="2 3">
    <name type="scientific">Multifurca ochricompacta</name>
    <dbReference type="NCBI Taxonomy" id="376703"/>
    <lineage>
        <taxon>Eukaryota</taxon>
        <taxon>Fungi</taxon>
        <taxon>Dikarya</taxon>
        <taxon>Basidiomycota</taxon>
        <taxon>Agaricomycotina</taxon>
        <taxon>Agaricomycetes</taxon>
        <taxon>Russulales</taxon>
        <taxon>Russulaceae</taxon>
        <taxon>Multifurca</taxon>
    </lineage>
</organism>
<feature type="compositionally biased region" description="Polar residues" evidence="1">
    <location>
        <begin position="57"/>
        <end position="66"/>
    </location>
</feature>
<feature type="compositionally biased region" description="Polar residues" evidence="1">
    <location>
        <begin position="28"/>
        <end position="40"/>
    </location>
</feature>
<accession>A0AAD4M8S5</accession>